<evidence type="ECO:0000256" key="10">
    <source>
        <dbReference type="ARBA" id="ARBA00022833"/>
    </source>
</evidence>
<proteinExistence type="inferred from homology"/>
<dbReference type="InterPro" id="IPR036339">
    <property type="entry name" value="PUB-like_dom_sf"/>
</dbReference>
<comment type="function">
    <text evidence="11">Specifically deglycosylates the denatured form of N-linked glycoproteins in the cytoplasm and assists their proteasome-mediated degradation. Cleaves the beta-aspartyl-glucosamine (GlcNAc) of the glycan and the amide side chain of Asn, converting Asn to Asp. Prefers proteins containing high-mannose over those bearing complex type oligosaccharides. Can recognize misfolded proteins in the endoplasmic reticulum that are exported to the cytosol to be destroyed and deglycosylate them, while it has no activity toward native proteins. Deglycosylation is a prerequisite for subsequent proteasome-mediated degradation of some, but not all, misfolded glycoproteins.</text>
</comment>
<evidence type="ECO:0000256" key="6">
    <source>
        <dbReference type="ARBA" id="ARBA00018546"/>
    </source>
</evidence>
<evidence type="ECO:0000256" key="1">
    <source>
        <dbReference type="ARBA" id="ARBA00001650"/>
    </source>
</evidence>
<gene>
    <name evidence="15" type="ORF">PYX00_000454</name>
</gene>
<dbReference type="InterPro" id="IPR050883">
    <property type="entry name" value="PNGase"/>
</dbReference>
<reference evidence="15" key="1">
    <citation type="journal article" date="2024" name="Gigascience">
        <title>Chromosome-level genome of the poultry shaft louse Menopon gallinae provides insight into the host-switching and adaptive evolution of parasitic lice.</title>
        <authorList>
            <person name="Xu Y."/>
            <person name="Ma L."/>
            <person name="Liu S."/>
            <person name="Liang Y."/>
            <person name="Liu Q."/>
            <person name="He Z."/>
            <person name="Tian L."/>
            <person name="Duan Y."/>
            <person name="Cai W."/>
            <person name="Li H."/>
            <person name="Song F."/>
        </authorList>
    </citation>
    <scope>NUCLEOTIDE SEQUENCE</scope>
    <source>
        <strain evidence="15">Cailab_2023a</strain>
    </source>
</reference>
<evidence type="ECO:0000256" key="8">
    <source>
        <dbReference type="ARBA" id="ARBA00022723"/>
    </source>
</evidence>
<feature type="domain" description="PAW" evidence="14">
    <location>
        <begin position="429"/>
        <end position="626"/>
    </location>
</feature>
<comment type="catalytic activity">
    <reaction evidence="1">
        <text>Hydrolysis of an N(4)-(acetyl-beta-D-glucosaminyl)asparagine residue in which the glucosamine residue may be further glycosylated, to yield a (substituted) N-acetyl-beta-D-glucosaminylamine and a peptide containing an aspartate residue.</text>
        <dbReference type="EC" id="3.5.1.52"/>
    </reaction>
</comment>
<dbReference type="Gene3D" id="2.20.25.10">
    <property type="match status" value="1"/>
</dbReference>
<evidence type="ECO:0000256" key="3">
    <source>
        <dbReference type="ARBA" id="ARBA00004496"/>
    </source>
</evidence>
<dbReference type="InterPro" id="IPR008979">
    <property type="entry name" value="Galactose-bd-like_sf"/>
</dbReference>
<name>A0AAW2IA82_9NEOP</name>
<dbReference type="PANTHER" id="PTHR12143:SF19">
    <property type="entry name" value="PEPTIDE-N(4)-(N-ACETYL-BETA-GLUCOSAMINYL)ASPARAGINE AMIDASE"/>
    <property type="match status" value="1"/>
</dbReference>
<accession>A0AAW2IA82</accession>
<dbReference type="InterPro" id="IPR038680">
    <property type="entry name" value="PAW_sf"/>
</dbReference>
<dbReference type="InterPro" id="IPR006588">
    <property type="entry name" value="Peptide_N_glycanase_PAW_dom"/>
</dbReference>
<dbReference type="SUPFAM" id="SSF143503">
    <property type="entry name" value="PUG domain-like"/>
    <property type="match status" value="1"/>
</dbReference>
<comment type="caution">
    <text evidence="15">The sequence shown here is derived from an EMBL/GenBank/DDBJ whole genome shotgun (WGS) entry which is preliminary data.</text>
</comment>
<dbReference type="GO" id="GO:0006516">
    <property type="term" value="P:glycoprotein catabolic process"/>
    <property type="evidence" value="ECO:0007669"/>
    <property type="project" value="InterPro"/>
</dbReference>
<keyword evidence="7" id="KW-0963">Cytoplasm</keyword>
<dbReference type="EC" id="3.5.1.52" evidence="5"/>
<dbReference type="InterPro" id="IPR038765">
    <property type="entry name" value="Papain-like_cys_pep_sf"/>
</dbReference>
<dbReference type="EMBL" id="JARGDH010000001">
    <property type="protein sequence ID" value="KAL0278711.1"/>
    <property type="molecule type" value="Genomic_DNA"/>
</dbReference>
<dbReference type="Gene3D" id="2.60.120.1020">
    <property type="entry name" value="Peptide N glycanase, PAW domain"/>
    <property type="match status" value="1"/>
</dbReference>
<dbReference type="Pfam" id="PF01841">
    <property type="entry name" value="Transglut_core"/>
    <property type="match status" value="1"/>
</dbReference>
<dbReference type="PROSITE" id="PS51398">
    <property type="entry name" value="PAW"/>
    <property type="match status" value="1"/>
</dbReference>
<dbReference type="InterPro" id="IPR002931">
    <property type="entry name" value="Transglutaminase-like"/>
</dbReference>
<dbReference type="GO" id="GO:0046872">
    <property type="term" value="F:metal ion binding"/>
    <property type="evidence" value="ECO:0007669"/>
    <property type="project" value="UniProtKB-KW"/>
</dbReference>
<evidence type="ECO:0000256" key="11">
    <source>
        <dbReference type="ARBA" id="ARBA00024870"/>
    </source>
</evidence>
<keyword evidence="10" id="KW-0862">Zinc</keyword>
<dbReference type="Gene3D" id="3.10.620.30">
    <property type="match status" value="1"/>
</dbReference>
<dbReference type="SMART" id="SM00460">
    <property type="entry name" value="TGc"/>
    <property type="match status" value="1"/>
</dbReference>
<sequence length="626" mass="72566">MPPVKYSSIAALEDNNTEIYMNCTEVLLRIARNILSDPDNPKYRSISLSSNVVTNKLLPASGAMQCLFEMGFQEGSNNLVLPQGLSLDGIRYIHDELLKRREQKKRQSESAPQHLKSVPETLVQRNTNAVTKEVTLYLQQFNNEFLQKFASEINFVWRCESIPLQLKAVKLLPLMDLKKNVENIIKNIKLAIKKKEIEDQVIDCQELLLLELSKWFKHSFFKWVNEPECPRCGCKETKFITKRLSMENGVHRVEVYECTTCNETVLFPRYNDAEKLLESRRGRCGEWARCFFLFCRALGWDTRYVIDQTDHVWVEVYSLVQRKWIHCDPCETVVDSPLIYEQGWKKKLSYIIAFSKDEIQDVTWRYTCNFSEVLKNRKECSEPLLVDVICTIRTILLRFASSARKQFVTKRAVLELVDLSVQKSPTEAEKQGRTSGSLAWRLARGETSVDFQPFVWKPEKEDKDNLKFVLSYCTSADEYYLENSKKVVKGWRKGLYKVNSVFRKEEQDWKMVYLAREEGCDKGTLTWRFETDDGLTVNDVTIRIKTQTYEKGKVLCKLCNESACVFIPEGESFSTKDFSGSKHLELSVEFSGGGGSDWQHAQLLRQPLSELDKTFQITITYTPSEN</sequence>
<dbReference type="GO" id="GO:0000224">
    <property type="term" value="F:peptide-N4-(N-acetyl-beta-glucosaminyl)asparagine amidase activity"/>
    <property type="evidence" value="ECO:0007669"/>
    <property type="project" value="UniProtKB-EC"/>
</dbReference>
<dbReference type="GO" id="GO:0005634">
    <property type="term" value="C:nucleus"/>
    <property type="evidence" value="ECO:0007669"/>
    <property type="project" value="TreeGrafter"/>
</dbReference>
<evidence type="ECO:0000256" key="9">
    <source>
        <dbReference type="ARBA" id="ARBA00022801"/>
    </source>
</evidence>
<keyword evidence="9" id="KW-0378">Hydrolase</keyword>
<dbReference type="SMART" id="SM00580">
    <property type="entry name" value="PUG"/>
    <property type="match status" value="1"/>
</dbReference>
<comment type="similarity">
    <text evidence="4 13">Belongs to the transglutaminase-like superfamily. PNGase family.</text>
</comment>
<organism evidence="15">
    <name type="scientific">Menopon gallinae</name>
    <name type="common">poultry shaft louse</name>
    <dbReference type="NCBI Taxonomy" id="328185"/>
    <lineage>
        <taxon>Eukaryota</taxon>
        <taxon>Metazoa</taxon>
        <taxon>Ecdysozoa</taxon>
        <taxon>Arthropoda</taxon>
        <taxon>Hexapoda</taxon>
        <taxon>Insecta</taxon>
        <taxon>Pterygota</taxon>
        <taxon>Neoptera</taxon>
        <taxon>Paraneoptera</taxon>
        <taxon>Psocodea</taxon>
        <taxon>Troctomorpha</taxon>
        <taxon>Phthiraptera</taxon>
        <taxon>Amblycera</taxon>
        <taxon>Menoponidae</taxon>
        <taxon>Menopon</taxon>
    </lineage>
</organism>
<evidence type="ECO:0000256" key="2">
    <source>
        <dbReference type="ARBA" id="ARBA00001947"/>
    </source>
</evidence>
<dbReference type="Gene3D" id="1.20.58.2190">
    <property type="match status" value="1"/>
</dbReference>
<dbReference type="InterPro" id="IPR018997">
    <property type="entry name" value="PUB_domain"/>
</dbReference>
<evidence type="ECO:0000256" key="12">
    <source>
        <dbReference type="ARBA" id="ARBA00032901"/>
    </source>
</evidence>
<dbReference type="Pfam" id="PF04721">
    <property type="entry name" value="PAW"/>
    <property type="match status" value="1"/>
</dbReference>
<evidence type="ECO:0000256" key="5">
    <source>
        <dbReference type="ARBA" id="ARBA00012158"/>
    </source>
</evidence>
<dbReference type="Pfam" id="PF09409">
    <property type="entry name" value="PUB"/>
    <property type="match status" value="1"/>
</dbReference>
<evidence type="ECO:0000313" key="15">
    <source>
        <dbReference type="EMBL" id="KAL0278711.1"/>
    </source>
</evidence>
<evidence type="ECO:0000256" key="7">
    <source>
        <dbReference type="ARBA" id="ARBA00022490"/>
    </source>
</evidence>
<evidence type="ECO:0000256" key="13">
    <source>
        <dbReference type="PROSITE-ProRule" id="PRU00731"/>
    </source>
</evidence>
<dbReference type="AlphaFoldDB" id="A0AAW2IA82"/>
<keyword evidence="8" id="KW-0479">Metal-binding</keyword>
<comment type="subcellular location">
    <subcellularLocation>
        <location evidence="3">Cytoplasm</location>
    </subcellularLocation>
</comment>
<dbReference type="PANTHER" id="PTHR12143">
    <property type="entry name" value="PEPTIDE N-GLYCANASE PNGASE -RELATED"/>
    <property type="match status" value="1"/>
</dbReference>
<evidence type="ECO:0000256" key="4">
    <source>
        <dbReference type="ARBA" id="ARBA00009390"/>
    </source>
</evidence>
<comment type="cofactor">
    <cofactor evidence="2">
        <name>Zn(2+)</name>
        <dbReference type="ChEBI" id="CHEBI:29105"/>
    </cofactor>
</comment>
<dbReference type="GO" id="GO:0005829">
    <property type="term" value="C:cytosol"/>
    <property type="evidence" value="ECO:0007669"/>
    <property type="project" value="TreeGrafter"/>
</dbReference>
<dbReference type="SUPFAM" id="SSF49785">
    <property type="entry name" value="Galactose-binding domain-like"/>
    <property type="match status" value="1"/>
</dbReference>
<dbReference type="SUPFAM" id="SSF54001">
    <property type="entry name" value="Cysteine proteinases"/>
    <property type="match status" value="1"/>
</dbReference>
<protein>
    <recommendedName>
        <fullName evidence="6">Peptide-N(4)-(N-acetyl-beta-glucosaminyl)asparagine amidase</fullName>
        <ecNumber evidence="5">3.5.1.52</ecNumber>
    </recommendedName>
    <alternativeName>
        <fullName evidence="12">Peptide:N-glycanase</fullName>
    </alternativeName>
</protein>
<evidence type="ECO:0000259" key="14">
    <source>
        <dbReference type="PROSITE" id="PS51398"/>
    </source>
</evidence>